<proteinExistence type="predicted"/>
<dbReference type="Proteomes" id="UP000663828">
    <property type="component" value="Unassembled WGS sequence"/>
</dbReference>
<name>A0A815TNT6_ADIRI</name>
<sequence length="619" mass="71228">MIKKESQAFITLLMNSDGGLVKANSKSVWLTTFVINELPRRLRFLPENMIIGMISSGGMKPKKEEMSVLLFDLVTELRRLEDGISVCLNHVNGNNIEQIIKIFLLACVNDKPATSLLSNHKESTGFFGCSYCTIKGKLIQAGGTSVRSFVYDPKEKVTLRSNKTYDEANSFFENGNKLMNSNRNFSKETSAEYLKGFKGPCLFRQLSHFDVYRSFLCDTLHNLYLGITAKMLKLLLSKPSPKAGITNSMNVHDRIDLIAEKFNAISYSSTTYRQPRDIRLFKKFKGNEFRMFLLFGYSIFEKILSKERYDHLKVLAFIAHLVEGQYLSGKTHEDIRFLAAYFDEKFSTLYSKRHIVSVVHSIRHFHSCVRDYGPMFNYSTFSFESSMGWLKIFFYTKYFYFCDHSIISSNSTWKINNIDLYRQSSLYASSPTFSKTGKEYIRHISSTLNSMNITDLNNVPDMKFYQKLPSSSNLISLWPYSNISDVTFYKTLFLNELRFGADDFHTVRRSNDACILYKSSSCQYLVGFIICIGHILTKNQAYVLVNEAKISSSADTLRIRGRTFRCSNIMQGAVLPNSTTVISPSQIIHKLVFRPVYENDSRTISSFIFFQYRNYKECS</sequence>
<organism evidence="1 2">
    <name type="scientific">Adineta ricciae</name>
    <name type="common">Rotifer</name>
    <dbReference type="NCBI Taxonomy" id="249248"/>
    <lineage>
        <taxon>Eukaryota</taxon>
        <taxon>Metazoa</taxon>
        <taxon>Spiralia</taxon>
        <taxon>Gnathifera</taxon>
        <taxon>Rotifera</taxon>
        <taxon>Eurotatoria</taxon>
        <taxon>Bdelloidea</taxon>
        <taxon>Adinetida</taxon>
        <taxon>Adinetidae</taxon>
        <taxon>Adineta</taxon>
    </lineage>
</organism>
<dbReference type="PANTHER" id="PTHR46579:SF1">
    <property type="entry name" value="F5_8 TYPE C DOMAIN-CONTAINING PROTEIN"/>
    <property type="match status" value="1"/>
</dbReference>
<gene>
    <name evidence="1" type="ORF">XAT740_LOCUS39912</name>
</gene>
<comment type="caution">
    <text evidence="1">The sequence shown here is derived from an EMBL/GenBank/DDBJ whole genome shotgun (WGS) entry which is preliminary data.</text>
</comment>
<reference evidence="1" key="1">
    <citation type="submission" date="2021-02" db="EMBL/GenBank/DDBJ databases">
        <authorList>
            <person name="Nowell W R."/>
        </authorList>
    </citation>
    <scope>NUCLEOTIDE SEQUENCE</scope>
</reference>
<evidence type="ECO:0000313" key="1">
    <source>
        <dbReference type="EMBL" id="CAF1505521.1"/>
    </source>
</evidence>
<dbReference type="PANTHER" id="PTHR46579">
    <property type="entry name" value="F5/8 TYPE C DOMAIN-CONTAINING PROTEIN-RELATED"/>
    <property type="match status" value="1"/>
</dbReference>
<accession>A0A815TNT6</accession>
<dbReference type="Pfam" id="PF02992">
    <property type="entry name" value="Transposase_21"/>
    <property type="match status" value="1"/>
</dbReference>
<dbReference type="AlphaFoldDB" id="A0A815TNT6"/>
<protein>
    <submittedName>
        <fullName evidence="1">Uncharacterized protein</fullName>
    </submittedName>
</protein>
<keyword evidence="2" id="KW-1185">Reference proteome</keyword>
<dbReference type="InterPro" id="IPR004242">
    <property type="entry name" value="Transposase_21"/>
</dbReference>
<evidence type="ECO:0000313" key="2">
    <source>
        <dbReference type="Proteomes" id="UP000663828"/>
    </source>
</evidence>
<dbReference type="EMBL" id="CAJNOR010004481">
    <property type="protein sequence ID" value="CAF1505521.1"/>
    <property type="molecule type" value="Genomic_DNA"/>
</dbReference>